<organism evidence="1">
    <name type="scientific">Manihot esculenta</name>
    <name type="common">Cassava</name>
    <name type="synonym">Jatropha manihot</name>
    <dbReference type="NCBI Taxonomy" id="3983"/>
    <lineage>
        <taxon>Eukaryota</taxon>
        <taxon>Viridiplantae</taxon>
        <taxon>Streptophyta</taxon>
        <taxon>Embryophyta</taxon>
        <taxon>Tracheophyta</taxon>
        <taxon>Spermatophyta</taxon>
        <taxon>Magnoliopsida</taxon>
        <taxon>eudicotyledons</taxon>
        <taxon>Gunneridae</taxon>
        <taxon>Pentapetalae</taxon>
        <taxon>rosids</taxon>
        <taxon>fabids</taxon>
        <taxon>Malpighiales</taxon>
        <taxon>Euphorbiaceae</taxon>
        <taxon>Crotonoideae</taxon>
        <taxon>Manihoteae</taxon>
        <taxon>Manihot</taxon>
    </lineage>
</organism>
<proteinExistence type="predicted"/>
<name>A0A2C9V3Z5_MANES</name>
<accession>A0A2C9V3Z5</accession>
<reference evidence="1" key="1">
    <citation type="submission" date="2016-02" db="EMBL/GenBank/DDBJ databases">
        <title>WGS assembly of Manihot esculenta.</title>
        <authorList>
            <person name="Bredeson J.V."/>
            <person name="Prochnik S.E."/>
            <person name="Lyons J.B."/>
            <person name="Schmutz J."/>
            <person name="Grimwood J."/>
            <person name="Vrebalov J."/>
            <person name="Bart R.S."/>
            <person name="Amuge T."/>
            <person name="Ferguson M.E."/>
            <person name="Green R."/>
            <person name="Putnam N."/>
            <person name="Stites J."/>
            <person name="Rounsley S."/>
            <person name="Rokhsar D.S."/>
        </authorList>
    </citation>
    <scope>NUCLEOTIDE SEQUENCE [LARGE SCALE GENOMIC DNA]</scope>
    <source>
        <tissue evidence="1">Leaf</tissue>
    </source>
</reference>
<dbReference type="AlphaFoldDB" id="A0A2C9V3Z5"/>
<sequence length="55" mass="6693">MPLFPKKEREREKRRPLASMHKCPMDRIIHPIFQNFTSENLILSVQQSIMIRRDE</sequence>
<protein>
    <submittedName>
        <fullName evidence="1">Uncharacterized protein</fullName>
    </submittedName>
</protein>
<dbReference type="EMBL" id="CM004396">
    <property type="protein sequence ID" value="OAY38606.1"/>
    <property type="molecule type" value="Genomic_DNA"/>
</dbReference>
<evidence type="ECO:0000313" key="1">
    <source>
        <dbReference type="EMBL" id="OAY38606.1"/>
    </source>
</evidence>
<gene>
    <name evidence="1" type="ORF">MANES_10G028200</name>
</gene>